<dbReference type="Proteomes" id="UP000279236">
    <property type="component" value="Unassembled WGS sequence"/>
</dbReference>
<reference evidence="2 3" key="1">
    <citation type="submission" date="2018-11" db="EMBL/GenBank/DDBJ databases">
        <title>Genome sequence of Apiotrichum porosum DSM 27194.</title>
        <authorList>
            <person name="Aliyu H."/>
            <person name="Gorte O."/>
            <person name="Ochsenreither K."/>
        </authorList>
    </citation>
    <scope>NUCLEOTIDE SEQUENCE [LARGE SCALE GENOMIC DNA]</scope>
    <source>
        <strain evidence="2 3">DSM 27194</strain>
    </source>
</reference>
<dbReference type="RefSeq" id="XP_028480639.1">
    <property type="nucleotide sequence ID" value="XM_028616782.1"/>
</dbReference>
<accession>A0A427YBB0</accession>
<feature type="region of interest" description="Disordered" evidence="1">
    <location>
        <begin position="242"/>
        <end position="269"/>
    </location>
</feature>
<comment type="caution">
    <text evidence="2">The sequence shown here is derived from an EMBL/GenBank/DDBJ whole genome shotgun (WGS) entry which is preliminary data.</text>
</comment>
<name>A0A427YBB0_9TREE</name>
<protein>
    <submittedName>
        <fullName evidence="2">Uncharacterized protein</fullName>
    </submittedName>
</protein>
<evidence type="ECO:0000313" key="3">
    <source>
        <dbReference type="Proteomes" id="UP000279236"/>
    </source>
</evidence>
<feature type="compositionally biased region" description="Basic and acidic residues" evidence="1">
    <location>
        <begin position="501"/>
        <end position="526"/>
    </location>
</feature>
<feature type="region of interest" description="Disordered" evidence="1">
    <location>
        <begin position="562"/>
        <end position="583"/>
    </location>
</feature>
<organism evidence="2 3">
    <name type="scientific">Apiotrichum porosum</name>
    <dbReference type="NCBI Taxonomy" id="105984"/>
    <lineage>
        <taxon>Eukaryota</taxon>
        <taxon>Fungi</taxon>
        <taxon>Dikarya</taxon>
        <taxon>Basidiomycota</taxon>
        <taxon>Agaricomycotina</taxon>
        <taxon>Tremellomycetes</taxon>
        <taxon>Trichosporonales</taxon>
        <taxon>Trichosporonaceae</taxon>
        <taxon>Apiotrichum</taxon>
    </lineage>
</organism>
<dbReference type="EMBL" id="RSCE01000001">
    <property type="protein sequence ID" value="RSH88431.1"/>
    <property type="molecule type" value="Genomic_DNA"/>
</dbReference>
<evidence type="ECO:0000313" key="2">
    <source>
        <dbReference type="EMBL" id="RSH88431.1"/>
    </source>
</evidence>
<feature type="region of interest" description="Disordered" evidence="1">
    <location>
        <begin position="1"/>
        <end position="34"/>
    </location>
</feature>
<gene>
    <name evidence="2" type="ORF">EHS24_000976</name>
</gene>
<sequence>MSPTKKDISTHSGALGPHMNPIRVESDGDEMETISPTVPKKRKRVPLAKKTVRTTGPSAASSYLLQLLGRFHQGRSRIGGTRAEDLLFALQCLQAKVDQGGTDCDLAARRRAALPFVVAEFEAKLSVMSQYQNDAHSDTEAESEAESEYGEPYIEHDANDVGEQDQGLLIQKMNNYMKVVKGGGGLEAAEEQPAIIVRIRRIGMGLVEDGARCDFGPVTTMYDKWYDKGMCSKAHRVAVRPLSTAASTNSTPTTSSPATSTRSNDTRDTMYIRRLARGSDLQYRYATRRAATNPWPTTTTPTLPTRPRLVDELPVLPESPAFKEAFDAAFNADPTNRCTRWGAYLIVLVPTASCQNPNEKVRPQARCESVLLHGQCPREYNIYCKGLFTIAGTDGVAMKSRTTTELVAFVAMSLFAEAVWCHAAGLLGLCPSHQHPLAQGPLGRCQPRGPTLLSQSSRSYRARRNLRWTDAERTAHSQRTYGSKLTHAAKLPAGEQAARKAKETARKGTWRHNDKAKMGKEERKAWDASQAARMRLSRAKRANKPKSLIQALERELKMLASKTEALRTSRKNKVVDSQGKKTK</sequence>
<feature type="compositionally biased region" description="Low complexity" evidence="1">
    <location>
        <begin position="243"/>
        <end position="263"/>
    </location>
</feature>
<feature type="region of interest" description="Disordered" evidence="1">
    <location>
        <begin position="501"/>
        <end position="545"/>
    </location>
</feature>
<feature type="compositionally biased region" description="Basic residues" evidence="1">
    <location>
        <begin position="535"/>
        <end position="544"/>
    </location>
</feature>
<dbReference type="GeneID" id="39585519"/>
<evidence type="ECO:0000256" key="1">
    <source>
        <dbReference type="SAM" id="MobiDB-lite"/>
    </source>
</evidence>
<dbReference type="AlphaFoldDB" id="A0A427YBB0"/>
<proteinExistence type="predicted"/>
<keyword evidence="3" id="KW-1185">Reference proteome</keyword>